<evidence type="ECO:0000256" key="1">
    <source>
        <dbReference type="SAM" id="MobiDB-lite"/>
    </source>
</evidence>
<proteinExistence type="predicted"/>
<dbReference type="AlphaFoldDB" id="A0A2H3CWG0"/>
<dbReference type="InParanoid" id="A0A2H3CWG0"/>
<gene>
    <name evidence="2" type="ORF">ARMGADRAFT_1101166</name>
</gene>
<sequence length="170" mass="19183">MSSEPKSKETVALPTLSNSKHPENPEDTLAMNYILHSIPSHQKANYNTSIQAVLILSLNHSQFNQPSVALPRSQGRYMNPQKTKLSYTSTPERESRYECPATHVRVVPSTRCRHPPLLAKPHPMPSRTQWMQECVKNIGVQLRIDRLLYICYVVVGEIGVILNRDGHGST</sequence>
<dbReference type="Proteomes" id="UP000217790">
    <property type="component" value="Unassembled WGS sequence"/>
</dbReference>
<dbReference type="EMBL" id="KZ293766">
    <property type="protein sequence ID" value="PBK79646.1"/>
    <property type="molecule type" value="Genomic_DNA"/>
</dbReference>
<name>A0A2H3CWG0_ARMGA</name>
<evidence type="ECO:0000313" key="3">
    <source>
        <dbReference type="Proteomes" id="UP000217790"/>
    </source>
</evidence>
<accession>A0A2H3CWG0</accession>
<keyword evidence="3" id="KW-1185">Reference proteome</keyword>
<reference evidence="3" key="1">
    <citation type="journal article" date="2017" name="Nat. Ecol. Evol.">
        <title>Genome expansion and lineage-specific genetic innovations in the forest pathogenic fungi Armillaria.</title>
        <authorList>
            <person name="Sipos G."/>
            <person name="Prasanna A.N."/>
            <person name="Walter M.C."/>
            <person name="O'Connor E."/>
            <person name="Balint B."/>
            <person name="Krizsan K."/>
            <person name="Kiss B."/>
            <person name="Hess J."/>
            <person name="Varga T."/>
            <person name="Slot J."/>
            <person name="Riley R."/>
            <person name="Boka B."/>
            <person name="Rigling D."/>
            <person name="Barry K."/>
            <person name="Lee J."/>
            <person name="Mihaltcheva S."/>
            <person name="LaButti K."/>
            <person name="Lipzen A."/>
            <person name="Waldron R."/>
            <person name="Moloney N.M."/>
            <person name="Sperisen C."/>
            <person name="Kredics L."/>
            <person name="Vagvoelgyi C."/>
            <person name="Patrignani A."/>
            <person name="Fitzpatrick D."/>
            <person name="Nagy I."/>
            <person name="Doyle S."/>
            <person name="Anderson J.B."/>
            <person name="Grigoriev I.V."/>
            <person name="Gueldener U."/>
            <person name="Muensterkoetter M."/>
            <person name="Nagy L.G."/>
        </authorList>
    </citation>
    <scope>NUCLEOTIDE SEQUENCE [LARGE SCALE GENOMIC DNA]</scope>
    <source>
        <strain evidence="3">Ar21-2</strain>
    </source>
</reference>
<evidence type="ECO:0000313" key="2">
    <source>
        <dbReference type="EMBL" id="PBK79646.1"/>
    </source>
</evidence>
<organism evidence="2 3">
    <name type="scientific">Armillaria gallica</name>
    <name type="common">Bulbous honey fungus</name>
    <name type="synonym">Armillaria bulbosa</name>
    <dbReference type="NCBI Taxonomy" id="47427"/>
    <lineage>
        <taxon>Eukaryota</taxon>
        <taxon>Fungi</taxon>
        <taxon>Dikarya</taxon>
        <taxon>Basidiomycota</taxon>
        <taxon>Agaricomycotina</taxon>
        <taxon>Agaricomycetes</taxon>
        <taxon>Agaricomycetidae</taxon>
        <taxon>Agaricales</taxon>
        <taxon>Marasmiineae</taxon>
        <taxon>Physalacriaceae</taxon>
        <taxon>Armillaria</taxon>
    </lineage>
</organism>
<protein>
    <submittedName>
        <fullName evidence="2">Uncharacterized protein</fullName>
    </submittedName>
</protein>
<feature type="region of interest" description="Disordered" evidence="1">
    <location>
        <begin position="1"/>
        <end position="25"/>
    </location>
</feature>